<reference evidence="1 2" key="1">
    <citation type="journal article" date="2016" name="Mol. Biol. Evol.">
        <title>Comparative Genomics of Early-Diverging Mushroom-Forming Fungi Provides Insights into the Origins of Lignocellulose Decay Capabilities.</title>
        <authorList>
            <person name="Nagy L.G."/>
            <person name="Riley R."/>
            <person name="Tritt A."/>
            <person name="Adam C."/>
            <person name="Daum C."/>
            <person name="Floudas D."/>
            <person name="Sun H."/>
            <person name="Yadav J.S."/>
            <person name="Pangilinan J."/>
            <person name="Larsson K.H."/>
            <person name="Matsuura K."/>
            <person name="Barry K."/>
            <person name="Labutti K."/>
            <person name="Kuo R."/>
            <person name="Ohm R.A."/>
            <person name="Bhattacharya S.S."/>
            <person name="Shirouzu T."/>
            <person name="Yoshinaga Y."/>
            <person name="Martin F.M."/>
            <person name="Grigoriev I.V."/>
            <person name="Hibbett D.S."/>
        </authorList>
    </citation>
    <scope>NUCLEOTIDE SEQUENCE [LARGE SCALE GENOMIC DNA]</scope>
    <source>
        <strain evidence="1 2">HHB12029</strain>
    </source>
</reference>
<protein>
    <submittedName>
        <fullName evidence="1">Uncharacterized protein</fullName>
    </submittedName>
</protein>
<keyword evidence="2" id="KW-1185">Reference proteome</keyword>
<dbReference type="AlphaFoldDB" id="A0A165ZIA3"/>
<accession>A0A165ZIA3</accession>
<evidence type="ECO:0000313" key="1">
    <source>
        <dbReference type="EMBL" id="KZV82959.1"/>
    </source>
</evidence>
<dbReference type="Proteomes" id="UP000077266">
    <property type="component" value="Unassembled WGS sequence"/>
</dbReference>
<proteinExistence type="predicted"/>
<gene>
    <name evidence="1" type="ORF">EXIGLDRAFT_778059</name>
</gene>
<dbReference type="EMBL" id="KV426296">
    <property type="protein sequence ID" value="KZV82959.1"/>
    <property type="molecule type" value="Genomic_DNA"/>
</dbReference>
<organism evidence="1 2">
    <name type="scientific">Exidia glandulosa HHB12029</name>
    <dbReference type="NCBI Taxonomy" id="1314781"/>
    <lineage>
        <taxon>Eukaryota</taxon>
        <taxon>Fungi</taxon>
        <taxon>Dikarya</taxon>
        <taxon>Basidiomycota</taxon>
        <taxon>Agaricomycotina</taxon>
        <taxon>Agaricomycetes</taxon>
        <taxon>Auriculariales</taxon>
        <taxon>Exidiaceae</taxon>
        <taxon>Exidia</taxon>
    </lineage>
</organism>
<evidence type="ECO:0000313" key="2">
    <source>
        <dbReference type="Proteomes" id="UP000077266"/>
    </source>
</evidence>
<sequence length="83" mass="8775">MSSTLSAPAHLSQLQGIAPAHAFPGPFMQVSISDWRGGYAWSHDGRRGVAAHGAINTLPFRGSLATYLRSTAADDSSKGFFPD</sequence>
<name>A0A165ZIA3_EXIGL</name>
<dbReference type="InParanoid" id="A0A165ZIA3"/>